<protein>
    <submittedName>
        <fullName evidence="1">Cupin</fullName>
    </submittedName>
</protein>
<dbReference type="EMBL" id="DRNF01000330">
    <property type="protein sequence ID" value="HHJ81013.1"/>
    <property type="molecule type" value="Genomic_DNA"/>
</dbReference>
<comment type="caution">
    <text evidence="1">The sequence shown here is derived from an EMBL/GenBank/DDBJ whole genome shotgun (WGS) entry which is preliminary data.</text>
</comment>
<gene>
    <name evidence="1" type="ORF">ENJ65_05220</name>
</gene>
<proteinExistence type="predicted"/>
<reference evidence="1" key="1">
    <citation type="journal article" date="2020" name="mSystems">
        <title>Genome- and Community-Level Interaction Insights into Carbon Utilization and Element Cycling Functions of Hydrothermarchaeota in Hydrothermal Sediment.</title>
        <authorList>
            <person name="Zhou Z."/>
            <person name="Liu Y."/>
            <person name="Xu W."/>
            <person name="Pan J."/>
            <person name="Luo Z.H."/>
            <person name="Li M."/>
        </authorList>
    </citation>
    <scope>NUCLEOTIDE SEQUENCE [LARGE SCALE GENOMIC DNA]</scope>
    <source>
        <strain evidence="1">HyVt-505</strain>
    </source>
</reference>
<name>A0A832J5L7_9GAMM</name>
<dbReference type="Gene3D" id="2.60.120.10">
    <property type="entry name" value="Jelly Rolls"/>
    <property type="match status" value="1"/>
</dbReference>
<accession>A0A832J5L7</accession>
<sequence>RSTETVVYLEIGDRTEGDVVEYPNDDLKATQAAGGAWVLTHKDGQPY</sequence>
<feature type="non-terminal residue" evidence="1">
    <location>
        <position position="1"/>
    </location>
</feature>
<dbReference type="Proteomes" id="UP000885832">
    <property type="component" value="Unassembled WGS sequence"/>
</dbReference>
<dbReference type="InterPro" id="IPR014710">
    <property type="entry name" value="RmlC-like_jellyroll"/>
</dbReference>
<evidence type="ECO:0000313" key="1">
    <source>
        <dbReference type="EMBL" id="HHJ81013.1"/>
    </source>
</evidence>
<dbReference type="AlphaFoldDB" id="A0A832J5L7"/>
<organism evidence="1">
    <name type="scientific">Candidatus Tenderia electrophaga</name>
    <dbReference type="NCBI Taxonomy" id="1748243"/>
    <lineage>
        <taxon>Bacteria</taxon>
        <taxon>Pseudomonadati</taxon>
        <taxon>Pseudomonadota</taxon>
        <taxon>Gammaproteobacteria</taxon>
        <taxon>Candidatus Tenderiales</taxon>
        <taxon>Candidatus Tenderiaceae</taxon>
        <taxon>Candidatus Tenderia</taxon>
    </lineage>
</organism>